<dbReference type="VEuPathDB" id="FungiDB:PSHT_04155"/>
<dbReference type="VEuPathDB" id="FungiDB:PSTT_04720"/>
<keyword evidence="3" id="KW-1185">Reference proteome</keyword>
<accession>A0A2S4WE58</accession>
<name>A0A2S4WE58_9BASI</name>
<protein>
    <submittedName>
        <fullName evidence="2">Uncharacterized protein</fullName>
    </submittedName>
</protein>
<gene>
    <name evidence="2" type="ORF">PSHT_04155</name>
</gene>
<feature type="compositionally biased region" description="Polar residues" evidence="1">
    <location>
        <begin position="99"/>
        <end position="117"/>
    </location>
</feature>
<feature type="compositionally biased region" description="Polar residues" evidence="1">
    <location>
        <begin position="312"/>
        <end position="326"/>
    </location>
</feature>
<feature type="compositionally biased region" description="Acidic residues" evidence="1">
    <location>
        <begin position="355"/>
        <end position="366"/>
    </location>
</feature>
<feature type="region of interest" description="Disordered" evidence="1">
    <location>
        <begin position="84"/>
        <end position="190"/>
    </location>
</feature>
<evidence type="ECO:0000313" key="2">
    <source>
        <dbReference type="EMBL" id="POW19997.1"/>
    </source>
</evidence>
<feature type="compositionally biased region" description="Basic residues" evidence="1">
    <location>
        <begin position="654"/>
        <end position="666"/>
    </location>
</feature>
<reference evidence="3" key="3">
    <citation type="journal article" date="2018" name="Mol. Plant Microbe Interact.">
        <title>Genome sequence resources for the wheat stripe rust pathogen (Puccinia striiformis f. sp. tritici) and the barley stripe rust pathogen (Puccinia striiformis f. sp. hordei).</title>
        <authorList>
            <person name="Xia C."/>
            <person name="Wang M."/>
            <person name="Yin C."/>
            <person name="Cornejo O.E."/>
            <person name="Hulbert S.H."/>
            <person name="Chen X."/>
        </authorList>
    </citation>
    <scope>NUCLEOTIDE SEQUENCE [LARGE SCALE GENOMIC DNA]</scope>
    <source>
        <strain evidence="3">93TX-2</strain>
    </source>
</reference>
<feature type="region of interest" description="Disordered" evidence="1">
    <location>
        <begin position="1"/>
        <end position="72"/>
    </location>
</feature>
<dbReference type="Proteomes" id="UP000238274">
    <property type="component" value="Unassembled WGS sequence"/>
</dbReference>
<sequence length="822" mass="89774">MNPNRQAQSYQSRSLASSIYNGPQSNFPSHTPTEQYPQPYSKRTSQGFSHPGHGPNHHTNQQDMSDRPAGPARYFVNEFGMMIVDGDPEFGQPPHQHRSTPPNNSNHHNLDGLQTHQLIDAPNHLDGPSGLAFNGRGGAQTGWPSLAFNGPGGGQPGPPSLAYNNGCGGGQTGPPSLAFNGPGKQSTTPVADNPVRLVLLITVVVVDKLARLVLLLMVVVVGQPGQPSLAHNGRGGGQTGAPRLAFNGRGGGQTQLAAAHHRLDGPPGLAYNGRGANTNQDHAKRLKSKQREVNCLLKSLAKDRMPPVPDTTMDSSHDTNTVNSELQHARSHDNAARIGSGESDVENDGISNFEGGDDNGGDDDGGNNDGGNAGGDDDDCFAPVPEEVMEEIVGMDLDELRQYEALHAQNKRLPAFLKAELDDMYHEFERQLHIFAIRYQLHVALLYMHIGQISKMRGATNYNNFCRFDPQARLIFSSKEEPLKIRCKEVAKVWATINQETKAKYKDPAYIETIRGDVPMIVVDGSIQTVRKTHVANTTLNLASNQKSVTFVKRWAKETINLMNEIAACHRIQAFLVIASGKSLGDIFITGGTRVGVSYLNMLVKSGDPICKFHTYAAGLAVIEELTNSSPEATSEKSSALLQLKKESAAKLQRQTRTKTPGRRTSIHKESSKQISKKLKKMLNDAGGKQFRGWPGKNALRDLGKAHIQLKIKKNSDNFIANEILQPIKAINLATSQRILRAIGEGWIRLKYQEDDEIASSPPENGSEEDERLAKRPKRNSKPNKRSKKSKSALDDQSEEEAVETSGSEEDSESELDLDDEE</sequence>
<organism evidence="2 3">
    <name type="scientific">Puccinia striiformis</name>
    <dbReference type="NCBI Taxonomy" id="27350"/>
    <lineage>
        <taxon>Eukaryota</taxon>
        <taxon>Fungi</taxon>
        <taxon>Dikarya</taxon>
        <taxon>Basidiomycota</taxon>
        <taxon>Pucciniomycotina</taxon>
        <taxon>Pucciniomycetes</taxon>
        <taxon>Pucciniales</taxon>
        <taxon>Pucciniaceae</taxon>
        <taxon>Puccinia</taxon>
    </lineage>
</organism>
<evidence type="ECO:0000313" key="3">
    <source>
        <dbReference type="Proteomes" id="UP000238274"/>
    </source>
</evidence>
<feature type="compositionally biased region" description="Basic residues" evidence="1">
    <location>
        <begin position="775"/>
        <end position="791"/>
    </location>
</feature>
<evidence type="ECO:0000256" key="1">
    <source>
        <dbReference type="SAM" id="MobiDB-lite"/>
    </source>
</evidence>
<dbReference type="AlphaFoldDB" id="A0A2S4WE58"/>
<proteinExistence type="predicted"/>
<feature type="region of interest" description="Disordered" evidence="1">
    <location>
        <begin position="227"/>
        <end position="382"/>
    </location>
</feature>
<feature type="compositionally biased region" description="Acidic residues" evidence="1">
    <location>
        <begin position="796"/>
        <end position="822"/>
    </location>
</feature>
<feature type="compositionally biased region" description="Polar residues" evidence="1">
    <location>
        <begin position="1"/>
        <end position="48"/>
    </location>
</feature>
<feature type="region of interest" description="Disordered" evidence="1">
    <location>
        <begin position="649"/>
        <end position="673"/>
    </location>
</feature>
<comment type="caution">
    <text evidence="2">The sequence shown here is derived from an EMBL/GenBank/DDBJ whole genome shotgun (WGS) entry which is preliminary data.</text>
</comment>
<feature type="region of interest" description="Disordered" evidence="1">
    <location>
        <begin position="757"/>
        <end position="822"/>
    </location>
</feature>
<reference evidence="3" key="2">
    <citation type="journal article" date="2018" name="BMC Genomics">
        <title>Genomic insights into host adaptation between the wheat stripe rust pathogen (Puccinia striiformis f. sp. tritici) and the barley stripe rust pathogen (Puccinia striiformis f. sp. hordei).</title>
        <authorList>
            <person name="Xia C."/>
            <person name="Wang M."/>
            <person name="Yin C."/>
            <person name="Cornejo O.E."/>
            <person name="Hulbert S.H."/>
            <person name="Chen X."/>
        </authorList>
    </citation>
    <scope>NUCLEOTIDE SEQUENCE [LARGE SCALE GENOMIC DNA]</scope>
    <source>
        <strain evidence="3">93TX-2</strain>
    </source>
</reference>
<reference evidence="2 3" key="1">
    <citation type="submission" date="2017-12" db="EMBL/GenBank/DDBJ databases">
        <title>Gene loss provides genomic basis for host adaptation in cereal stripe rust fungi.</title>
        <authorList>
            <person name="Xia C."/>
        </authorList>
    </citation>
    <scope>NUCLEOTIDE SEQUENCE [LARGE SCALE GENOMIC DNA]</scope>
    <source>
        <strain evidence="2 3">93TX-2</strain>
    </source>
</reference>
<dbReference type="EMBL" id="PKSM01000040">
    <property type="protein sequence ID" value="POW19997.1"/>
    <property type="molecule type" value="Genomic_DNA"/>
</dbReference>